<feature type="compositionally biased region" description="Polar residues" evidence="1">
    <location>
        <begin position="686"/>
        <end position="705"/>
    </location>
</feature>
<feature type="compositionally biased region" description="Acidic residues" evidence="1">
    <location>
        <begin position="212"/>
        <end position="229"/>
    </location>
</feature>
<evidence type="ECO:0000259" key="2">
    <source>
        <dbReference type="PROSITE" id="PS50940"/>
    </source>
</evidence>
<dbReference type="InterPro" id="IPR002557">
    <property type="entry name" value="Chitin-bd_dom"/>
</dbReference>
<dbReference type="PANTHER" id="PTHR22933:SF40">
    <property type="entry name" value="CUTICULAR PROTEIN ANALOGOUS TO PERITROPHINS 1-H"/>
    <property type="match status" value="1"/>
</dbReference>
<accession>A0A9P0HKW8</accession>
<feature type="compositionally biased region" description="Basic and acidic residues" evidence="1">
    <location>
        <begin position="608"/>
        <end position="618"/>
    </location>
</feature>
<feature type="compositionally biased region" description="Basic and acidic residues" evidence="1">
    <location>
        <begin position="917"/>
        <end position="928"/>
    </location>
</feature>
<evidence type="ECO:0000256" key="1">
    <source>
        <dbReference type="SAM" id="MobiDB-lite"/>
    </source>
</evidence>
<dbReference type="SUPFAM" id="SSF57625">
    <property type="entry name" value="Invertebrate chitin-binding proteins"/>
    <property type="match status" value="1"/>
</dbReference>
<feature type="compositionally biased region" description="Acidic residues" evidence="1">
    <location>
        <begin position="464"/>
        <end position="477"/>
    </location>
</feature>
<feature type="region of interest" description="Disordered" evidence="1">
    <location>
        <begin position="908"/>
        <end position="928"/>
    </location>
</feature>
<feature type="compositionally biased region" description="Polar residues" evidence="1">
    <location>
        <begin position="660"/>
        <end position="678"/>
    </location>
</feature>
<dbReference type="InterPro" id="IPR036508">
    <property type="entry name" value="Chitin-bd_dom_sf"/>
</dbReference>
<feature type="compositionally biased region" description="Acidic residues" evidence="1">
    <location>
        <begin position="316"/>
        <end position="330"/>
    </location>
</feature>
<feature type="compositionally biased region" description="Acidic residues" evidence="1">
    <location>
        <begin position="427"/>
        <end position="437"/>
    </location>
</feature>
<feature type="compositionally biased region" description="Low complexity" evidence="1">
    <location>
        <begin position="170"/>
        <end position="192"/>
    </location>
</feature>
<feature type="compositionally biased region" description="Basic and acidic residues" evidence="1">
    <location>
        <begin position="816"/>
        <end position="828"/>
    </location>
</feature>
<dbReference type="EMBL" id="OV725081">
    <property type="protein sequence ID" value="CAH1403356.1"/>
    <property type="molecule type" value="Genomic_DNA"/>
</dbReference>
<sequence length="1131" mass="132732">MERYLLGITRRDRKANKWIRAKTDLPDIVEKLHIRKWIWTGHVIVGEDGNTTTVVVKKSLLTGIPQKDYIHDPNLPRELKGHNLTNYPFYNAVPEDIEFECDGLHDGFYASVPHHCQLYHHCLFGTRYDFLCANYTAFDQKTFICHFVSEVDCANSPKYYVRNEALYKAASSAPPSTTTTATTTTTKPTTTTRKPRRRRPSRRRRPYYDYYYDSEEYDDEYYDEEEDDPLPPPRKSGRKQRPSQVESAGTKKKEAETTTTTTTTAAPPQAGNEPPLTRAPASVYSRNRIPPKIRPPVPVNEKHKYEYKTTTANKDLDEDDEEYYDDEYDDPPPPPPKKKDTGRDKMNRRRQQGGRKRPSRFEDDEYEDEEEERPRRKGSRKDDDYRRHRNRKGGYRDEDDDRPMRGGSRKRYQDEVRRERRPPAEYEYYDDEEEEEEKYERQRPRKPEKRPRTTTKKYERTTEAPEDEYEEYEDEEDLRSNKKDGTTPASHRFSTSSYKNVKSTTSRPSITYKRSKPNSESDRRHRPITKRVESSTEETTTFKRPIVMKPTIFPDRKFTSIVGTPTGFRKQEEKNTAEVITEAPKEEEKTESTRKPQDQYRKFSNFRRQQDEERKEISNSRFPSTAKSEEKIPMAKEQDTSAQKTDETFTSRNPIRGEDNTATYRNPSIRTQEFTSRNEPSRNEEMNTTPKTSQRGEEQTQTFRKQQLRGYDSNEPSRNEEMNTTPRTLQRGEEQTQTFRKQQLRGYDTNEPSRNEEMNTTPRTPQRGEEQTQTFRKQQLRGYDSIPRNEGNTNPSRNNYRDESAPPTRTFPSRVQENHSEQNNDERTNNAFRTPTRNEEQSFRNPTVQQEQRIETPMNHYRNPYRQEEYTNNYRNPTATADEVQYQAPTFRNEDTLINYRAPSAIANSNYRNPHTSADEGEYKPTEEPNYKISSFIPNDAYQRQEVKWPPKEESFIPIQPTVQPPLENKPFVTGPGSDQTQEGSGKSGYPPAITSPPRGYRRYNKMKVSIRPKPVTEENVEYNKYPIPVEGPKVEFTAPGPSAPQATPRPYLDLEEYDVTLNDALQPSTPYSRHKSRGYQSSVTNPSYRTGYLLTSASQTYPSKIPSEYEAVIVPSQRFSTKRRPHEWYW</sequence>
<feature type="compositionally biased region" description="Basic residues" evidence="1">
    <location>
        <begin position="346"/>
        <end position="358"/>
    </location>
</feature>
<feature type="region of interest" description="Disordered" evidence="1">
    <location>
        <begin position="958"/>
        <end position="1001"/>
    </location>
</feature>
<organism evidence="3 4">
    <name type="scientific">Nezara viridula</name>
    <name type="common">Southern green stink bug</name>
    <name type="synonym">Cimex viridulus</name>
    <dbReference type="NCBI Taxonomy" id="85310"/>
    <lineage>
        <taxon>Eukaryota</taxon>
        <taxon>Metazoa</taxon>
        <taxon>Ecdysozoa</taxon>
        <taxon>Arthropoda</taxon>
        <taxon>Hexapoda</taxon>
        <taxon>Insecta</taxon>
        <taxon>Pterygota</taxon>
        <taxon>Neoptera</taxon>
        <taxon>Paraneoptera</taxon>
        <taxon>Hemiptera</taxon>
        <taxon>Heteroptera</taxon>
        <taxon>Panheteroptera</taxon>
        <taxon>Pentatomomorpha</taxon>
        <taxon>Pentatomoidea</taxon>
        <taxon>Pentatomidae</taxon>
        <taxon>Pentatominae</taxon>
        <taxon>Nezara</taxon>
    </lineage>
</organism>
<evidence type="ECO:0000313" key="4">
    <source>
        <dbReference type="Proteomes" id="UP001152798"/>
    </source>
</evidence>
<dbReference type="PANTHER" id="PTHR22933">
    <property type="entry name" value="FI18007P1-RELATED"/>
    <property type="match status" value="1"/>
</dbReference>
<protein>
    <recommendedName>
        <fullName evidence="2">Chitin-binding type-2 domain-containing protein</fullName>
    </recommendedName>
</protein>
<dbReference type="GO" id="GO:0008061">
    <property type="term" value="F:chitin binding"/>
    <property type="evidence" value="ECO:0007669"/>
    <property type="project" value="InterPro"/>
</dbReference>
<dbReference type="InterPro" id="IPR052976">
    <property type="entry name" value="Scoloptoxin-like"/>
</dbReference>
<feature type="compositionally biased region" description="Low complexity" evidence="1">
    <location>
        <begin position="257"/>
        <end position="266"/>
    </location>
</feature>
<dbReference type="PROSITE" id="PS50940">
    <property type="entry name" value="CHIT_BIND_II"/>
    <property type="match status" value="1"/>
</dbReference>
<feature type="compositionally biased region" description="Basic and acidic residues" evidence="1">
    <location>
        <begin position="627"/>
        <end position="659"/>
    </location>
</feature>
<feature type="compositionally biased region" description="Basic and acidic residues" evidence="1">
    <location>
        <begin position="583"/>
        <end position="601"/>
    </location>
</feature>
<dbReference type="Proteomes" id="UP001152798">
    <property type="component" value="Chromosome 5"/>
</dbReference>
<dbReference type="AlphaFoldDB" id="A0A9P0HKW8"/>
<reference evidence="3" key="1">
    <citation type="submission" date="2022-01" db="EMBL/GenBank/DDBJ databases">
        <authorList>
            <person name="King R."/>
        </authorList>
    </citation>
    <scope>NUCLEOTIDE SEQUENCE</scope>
</reference>
<evidence type="ECO:0000313" key="3">
    <source>
        <dbReference type="EMBL" id="CAH1403356.1"/>
    </source>
</evidence>
<feature type="region of interest" description="Disordered" evidence="1">
    <location>
        <begin position="170"/>
        <end position="865"/>
    </location>
</feature>
<gene>
    <name evidence="3" type="ORF">NEZAVI_LOCUS11971</name>
</gene>
<feature type="domain" description="Chitin-binding type-2" evidence="2">
    <location>
        <begin position="98"/>
        <end position="155"/>
    </location>
</feature>
<feature type="compositionally biased region" description="Basic residues" evidence="1">
    <location>
        <begin position="193"/>
        <end position="205"/>
    </location>
</feature>
<proteinExistence type="predicted"/>
<keyword evidence="4" id="KW-1185">Reference proteome</keyword>
<dbReference type="Gene3D" id="2.170.140.10">
    <property type="entry name" value="Chitin binding domain"/>
    <property type="match status" value="1"/>
</dbReference>
<dbReference type="Pfam" id="PF01607">
    <property type="entry name" value="CBM_14"/>
    <property type="match status" value="1"/>
</dbReference>
<dbReference type="SMART" id="SM00494">
    <property type="entry name" value="ChtBD2"/>
    <property type="match status" value="1"/>
</dbReference>
<feature type="region of interest" description="Disordered" evidence="1">
    <location>
        <begin position="1066"/>
        <end position="1087"/>
    </location>
</feature>
<dbReference type="OrthoDB" id="3360904at2759"/>
<feature type="compositionally biased region" description="Basic residues" evidence="1">
    <location>
        <begin position="443"/>
        <end position="455"/>
    </location>
</feature>
<name>A0A9P0HKW8_NEZVI</name>
<feature type="compositionally biased region" description="Basic and acidic residues" evidence="1">
    <location>
        <begin position="411"/>
        <end position="424"/>
    </location>
</feature>
<feature type="compositionally biased region" description="Acidic residues" evidence="1">
    <location>
        <begin position="362"/>
        <end position="371"/>
    </location>
</feature>
<feature type="compositionally biased region" description="Polar residues" evidence="1">
    <location>
        <begin position="487"/>
        <end position="509"/>
    </location>
</feature>
<dbReference type="GO" id="GO:0005576">
    <property type="term" value="C:extracellular region"/>
    <property type="evidence" value="ECO:0007669"/>
    <property type="project" value="InterPro"/>
</dbReference>